<protein>
    <recommendedName>
        <fullName evidence="2">LsmAD domain-containing protein</fullName>
    </recommendedName>
</protein>
<feature type="compositionally biased region" description="Basic and acidic residues" evidence="1">
    <location>
        <begin position="79"/>
        <end position="90"/>
    </location>
</feature>
<feature type="compositionally biased region" description="Low complexity" evidence="1">
    <location>
        <begin position="286"/>
        <end position="296"/>
    </location>
</feature>
<feature type="region of interest" description="Disordered" evidence="1">
    <location>
        <begin position="715"/>
        <end position="784"/>
    </location>
</feature>
<feature type="compositionally biased region" description="Low complexity" evidence="1">
    <location>
        <begin position="930"/>
        <end position="941"/>
    </location>
</feature>
<feature type="region of interest" description="Disordered" evidence="1">
    <location>
        <begin position="1038"/>
        <end position="1159"/>
    </location>
</feature>
<feature type="compositionally biased region" description="Low complexity" evidence="1">
    <location>
        <begin position="752"/>
        <end position="777"/>
    </location>
</feature>
<feature type="region of interest" description="Disordered" evidence="1">
    <location>
        <begin position="396"/>
        <end position="472"/>
    </location>
</feature>
<accession>A0AAV9UFB4</accession>
<feature type="compositionally biased region" description="Polar residues" evidence="1">
    <location>
        <begin position="491"/>
        <end position="509"/>
    </location>
</feature>
<feature type="compositionally biased region" description="Low complexity" evidence="1">
    <location>
        <begin position="1"/>
        <end position="15"/>
    </location>
</feature>
<feature type="compositionally biased region" description="Low complexity" evidence="1">
    <location>
        <begin position="421"/>
        <end position="438"/>
    </location>
</feature>
<proteinExistence type="predicted"/>
<evidence type="ECO:0000259" key="2">
    <source>
        <dbReference type="SMART" id="SM01272"/>
    </source>
</evidence>
<evidence type="ECO:0000313" key="3">
    <source>
        <dbReference type="EMBL" id="KAK6339044.1"/>
    </source>
</evidence>
<dbReference type="SMART" id="SM01272">
    <property type="entry name" value="LsmAD"/>
    <property type="match status" value="1"/>
</dbReference>
<feature type="region of interest" description="Disordered" evidence="1">
    <location>
        <begin position="846"/>
        <end position="966"/>
    </location>
</feature>
<feature type="compositionally biased region" description="Low complexity" evidence="1">
    <location>
        <begin position="323"/>
        <end position="355"/>
    </location>
</feature>
<dbReference type="InterPro" id="IPR045117">
    <property type="entry name" value="ATXN2-like"/>
</dbReference>
<dbReference type="Pfam" id="PF06741">
    <property type="entry name" value="LsmAD"/>
    <property type="match status" value="1"/>
</dbReference>
<dbReference type="PANTHER" id="PTHR12854:SF7">
    <property type="entry name" value="ATAXIN-2 HOMOLOG"/>
    <property type="match status" value="1"/>
</dbReference>
<dbReference type="Proteomes" id="UP001375240">
    <property type="component" value="Unassembled WGS sequence"/>
</dbReference>
<feature type="compositionally biased region" description="Basic and acidic residues" evidence="1">
    <location>
        <begin position="264"/>
        <end position="285"/>
    </location>
</feature>
<comment type="caution">
    <text evidence="3">The sequence shown here is derived from an EMBL/GenBank/DDBJ whole genome shotgun (WGS) entry which is preliminary data.</text>
</comment>
<dbReference type="InterPro" id="IPR025852">
    <property type="entry name" value="SM_dom_ATX"/>
</dbReference>
<name>A0AAV9UFB4_9PEZI</name>
<gene>
    <name evidence="3" type="ORF">TWF696_009838</name>
</gene>
<dbReference type="AlphaFoldDB" id="A0AAV9UFB4"/>
<feature type="compositionally biased region" description="Low complexity" evidence="1">
    <location>
        <begin position="366"/>
        <end position="379"/>
    </location>
</feature>
<feature type="compositionally biased region" description="Polar residues" evidence="1">
    <location>
        <begin position="26"/>
        <end position="39"/>
    </location>
</feature>
<feature type="domain" description="LsmAD" evidence="2">
    <location>
        <begin position="248"/>
        <end position="323"/>
    </location>
</feature>
<feature type="compositionally biased region" description="Polar residues" evidence="1">
    <location>
        <begin position="56"/>
        <end position="75"/>
    </location>
</feature>
<organism evidence="3 4">
    <name type="scientific">Orbilia brochopaga</name>
    <dbReference type="NCBI Taxonomy" id="3140254"/>
    <lineage>
        <taxon>Eukaryota</taxon>
        <taxon>Fungi</taxon>
        <taxon>Dikarya</taxon>
        <taxon>Ascomycota</taxon>
        <taxon>Pezizomycotina</taxon>
        <taxon>Orbiliomycetes</taxon>
        <taxon>Orbiliales</taxon>
        <taxon>Orbiliaceae</taxon>
        <taxon>Orbilia</taxon>
    </lineage>
</organism>
<feature type="compositionally biased region" description="Basic and acidic residues" evidence="1">
    <location>
        <begin position="453"/>
        <end position="470"/>
    </location>
</feature>
<feature type="region of interest" description="Disordered" evidence="1">
    <location>
        <begin position="1"/>
        <end position="90"/>
    </location>
</feature>
<evidence type="ECO:0000256" key="1">
    <source>
        <dbReference type="SAM" id="MobiDB-lite"/>
    </source>
</evidence>
<feature type="compositionally biased region" description="Low complexity" evidence="1">
    <location>
        <begin position="396"/>
        <end position="410"/>
    </location>
</feature>
<feature type="compositionally biased region" description="Low complexity" evidence="1">
    <location>
        <begin position="860"/>
        <end position="877"/>
    </location>
</feature>
<keyword evidence="4" id="KW-1185">Reference proteome</keyword>
<feature type="region of interest" description="Disordered" evidence="1">
    <location>
        <begin position="366"/>
        <end position="385"/>
    </location>
</feature>
<feature type="compositionally biased region" description="Polar residues" evidence="1">
    <location>
        <begin position="624"/>
        <end position="638"/>
    </location>
</feature>
<feature type="region of interest" description="Disordered" evidence="1">
    <location>
        <begin position="264"/>
        <end position="359"/>
    </location>
</feature>
<dbReference type="GO" id="GO:0034063">
    <property type="term" value="P:stress granule assembly"/>
    <property type="evidence" value="ECO:0007669"/>
    <property type="project" value="TreeGrafter"/>
</dbReference>
<dbReference type="Pfam" id="PF14438">
    <property type="entry name" value="SM-ATX"/>
    <property type="match status" value="1"/>
</dbReference>
<feature type="compositionally biased region" description="Basic and acidic residues" evidence="1">
    <location>
        <begin position="298"/>
        <end position="308"/>
    </location>
</feature>
<sequence length="1159" mass="123099">MATTAAPATPSSGQPSGAGGRPQIKVGSNPNMNRRNIQSPVDGGPNKRNSAHNKPWGQQNHSGGQQKYQVPNAASNHKKPTETDTPDKHMNDRTIYLLANCVGKKVTATTKSGSQFSGIFAGASTNGDFGCVIKFAKQVRGPQGEEDQITSGYFGGGPEKAMVIEAKDLMDLEATEVVLDSLEASSNQNGTGQFKTDVDISGNQPIRERELQRWQADDSALGGGLDDSMDSHGPEKKWDQFETNERLFGLKSDFDENIYTTRIDTSHPMHKQREAAAAKIAREIESSSGSGAGLSAHQAEERGLKVDDSGIDEEDKYSSVQRAPAQTTATTTAAPAASSSSSASASTSTTSSGAQKYMPPALRAQVSAPPAVQTPPATTKDVPKEVAKEPIIEATTAAATAPASESTPSSQGASKTESTAKKPVPAATPAVPVIPVITEQAPSPQPPSVSSFKPEESKPKDKAPLPESVKKASVTAVPAVPVLPIHKAPEASQQLSANSAAPASGTSDNPLRRVKDAFQQFTNTERERLEKRRQAMVKKDKDVKLQDLKKFAESFKLNTLVPQDLVPILAKDKAKQDEIIEKSKANAAAAAQGKKQTPTTQSTTGTASGIQSSLRTPIPPPPSQASANAATGPNQNIQAPDKNGINKAPVSGFPPRHPAGYRSDRPQPLPANMNLPPAPSARLLSDKIRHNQQMKQTGQYGNIPVPIPVVEHSAPPPTGPAAMQPKAFSPTGPKPNPRAMEFRPSPYAPVFTPGNTAPSAPTSSPAPSAGSRAPSPSVFFGNKKPKNVDERISVSEAFDPFKRMKMEAEQNKDKPALPGTDKLHMIQGFISKPWGTPPTWQVREENQEKKYSEVFEKSEPSTTSATPQTQTHQMNTHQPHHPPHPSGHPIPTHISQIPHMPHERHPGPHMTGFSGPTPHFGDQEHHGRHVSSPPNVLPSPSMQNANLPGQFGSPGPHHAMVYPNPGQMPPQYTNVLGQNGQFGGYRGGYAGGPQFMQPPAATGAGSPLVMNAQAQQPMPFMVPGPFIQQGLPQAMYSPHQMHAYPGQPAGPPPPPSGGYPSPGRGAPMMMHQSSQQGHQTPVPAPMMLSISSGPAGHAPQHNMMRPFHPTHFNQTHHPQGQYGQFPGGRGGGHPHHNALPVHPSGPSSNIPHDNAEESK</sequence>
<feature type="region of interest" description="Disordered" evidence="1">
    <location>
        <begin position="215"/>
        <end position="236"/>
    </location>
</feature>
<dbReference type="InterPro" id="IPR009604">
    <property type="entry name" value="LsmAD_domain"/>
</dbReference>
<reference evidence="3 4" key="1">
    <citation type="submission" date="2019-10" db="EMBL/GenBank/DDBJ databases">
        <authorList>
            <person name="Palmer J.M."/>
        </authorList>
    </citation>
    <scope>NUCLEOTIDE SEQUENCE [LARGE SCALE GENOMIC DNA]</scope>
    <source>
        <strain evidence="3 4">TWF696</strain>
    </source>
</reference>
<feature type="compositionally biased region" description="Basic and acidic residues" evidence="1">
    <location>
        <begin position="846"/>
        <end position="859"/>
    </location>
</feature>
<dbReference type="EMBL" id="JAVHNQ010000009">
    <property type="protein sequence ID" value="KAK6339044.1"/>
    <property type="molecule type" value="Genomic_DNA"/>
</dbReference>
<feature type="region of interest" description="Disordered" evidence="1">
    <location>
        <begin position="491"/>
        <end position="513"/>
    </location>
</feature>
<feature type="region of interest" description="Disordered" evidence="1">
    <location>
        <begin position="590"/>
        <end position="672"/>
    </location>
</feature>
<dbReference type="GO" id="GO:0003729">
    <property type="term" value="F:mRNA binding"/>
    <property type="evidence" value="ECO:0007669"/>
    <property type="project" value="TreeGrafter"/>
</dbReference>
<feature type="compositionally biased region" description="Low complexity" evidence="1">
    <location>
        <begin position="590"/>
        <end position="613"/>
    </location>
</feature>
<feature type="compositionally biased region" description="Pro residues" evidence="1">
    <location>
        <begin position="1048"/>
        <end position="1057"/>
    </location>
</feature>
<dbReference type="GO" id="GO:0010494">
    <property type="term" value="C:cytoplasmic stress granule"/>
    <property type="evidence" value="ECO:0007669"/>
    <property type="project" value="TreeGrafter"/>
</dbReference>
<evidence type="ECO:0000313" key="4">
    <source>
        <dbReference type="Proteomes" id="UP001375240"/>
    </source>
</evidence>
<feature type="compositionally biased region" description="Low complexity" evidence="1">
    <location>
        <begin position="1058"/>
        <end position="1079"/>
    </location>
</feature>
<dbReference type="PANTHER" id="PTHR12854">
    <property type="entry name" value="ATAXIN 2-RELATED"/>
    <property type="match status" value="1"/>
</dbReference>